<keyword evidence="2" id="KW-1185">Reference proteome</keyword>
<evidence type="ECO:0000313" key="1">
    <source>
        <dbReference type="EMBL" id="MBI0313927.1"/>
    </source>
</evidence>
<sequence>PPSLSDALTGCPFLPRCARAEAECETWAPVAVPFGGGGLEDGGSAACRRLELVSRSSA</sequence>
<comment type="caution">
    <text evidence="1">The sequence shown here is derived from an EMBL/GenBank/DDBJ whole genome shotgun (WGS) entry which is preliminary data.</text>
</comment>
<proteinExistence type="predicted"/>
<organism evidence="1 2">
    <name type="scientific">Streptomyces javensis</name>
    <dbReference type="NCBI Taxonomy" id="114698"/>
    <lineage>
        <taxon>Bacteria</taxon>
        <taxon>Bacillati</taxon>
        <taxon>Actinomycetota</taxon>
        <taxon>Actinomycetes</taxon>
        <taxon>Kitasatosporales</taxon>
        <taxon>Streptomycetaceae</taxon>
        <taxon>Streptomyces</taxon>
        <taxon>Streptomyces violaceusniger group</taxon>
    </lineage>
</organism>
<dbReference type="EMBL" id="JAEEAQ010000097">
    <property type="protein sequence ID" value="MBI0313927.1"/>
    <property type="molecule type" value="Genomic_DNA"/>
</dbReference>
<evidence type="ECO:0000313" key="2">
    <source>
        <dbReference type="Proteomes" id="UP000638849"/>
    </source>
</evidence>
<protein>
    <submittedName>
        <fullName evidence="1">ABC transporter ATP-binding protein</fullName>
    </submittedName>
</protein>
<reference evidence="1 2" key="1">
    <citation type="submission" date="2020-12" db="EMBL/GenBank/DDBJ databases">
        <authorList>
            <person name="Kusuma A.B."/>
            <person name="Nouioui I."/>
            <person name="Goodfellow M."/>
        </authorList>
    </citation>
    <scope>NUCLEOTIDE SEQUENCE [LARGE SCALE GENOMIC DNA]</scope>
    <source>
        <strain evidence="1 2">DSM 41764</strain>
    </source>
</reference>
<gene>
    <name evidence="1" type="ORF">JBF12_13210</name>
</gene>
<accession>A0ABS0RB17</accession>
<name>A0ABS0RB17_9ACTN</name>
<dbReference type="GO" id="GO:0005524">
    <property type="term" value="F:ATP binding"/>
    <property type="evidence" value="ECO:0007669"/>
    <property type="project" value="UniProtKB-KW"/>
</dbReference>
<dbReference type="Proteomes" id="UP000638849">
    <property type="component" value="Unassembled WGS sequence"/>
</dbReference>
<keyword evidence="1" id="KW-0547">Nucleotide-binding</keyword>
<feature type="non-terminal residue" evidence="1">
    <location>
        <position position="1"/>
    </location>
</feature>
<keyword evidence="1" id="KW-0067">ATP-binding</keyword>